<evidence type="ECO:0000256" key="3">
    <source>
        <dbReference type="PROSITE-ProRule" id="PRU00339"/>
    </source>
</evidence>
<proteinExistence type="predicted"/>
<dbReference type="Proteomes" id="UP000501926">
    <property type="component" value="Chromosome"/>
</dbReference>
<dbReference type="PROSITE" id="PS51724">
    <property type="entry name" value="SPOR"/>
    <property type="match status" value="1"/>
</dbReference>
<gene>
    <name evidence="6" type="ORF">KsCSTR_18050</name>
</gene>
<evidence type="ECO:0000256" key="4">
    <source>
        <dbReference type="SAM" id="SignalP"/>
    </source>
</evidence>
<dbReference type="EMBL" id="CP049055">
    <property type="protein sequence ID" value="QII11184.1"/>
    <property type="molecule type" value="Genomic_DNA"/>
</dbReference>
<feature type="domain" description="SPOR" evidence="5">
    <location>
        <begin position="43"/>
        <end position="120"/>
    </location>
</feature>
<dbReference type="InterPro" id="IPR036680">
    <property type="entry name" value="SPOR-like_sf"/>
</dbReference>
<dbReference type="SUPFAM" id="SSF48452">
    <property type="entry name" value="TPR-like"/>
    <property type="match status" value="4"/>
</dbReference>
<dbReference type="PANTHER" id="PTHR44943:SF8">
    <property type="entry name" value="TPR REPEAT-CONTAINING PROTEIN MJ0263"/>
    <property type="match status" value="1"/>
</dbReference>
<sequence length="1323" mass="150984">MKVNIGFFILCCIFFAAQRTIAYSLGLPGGYASFSSPDTSAQKPASRLYTIQVAYVTDPEEAKKRAKQLSQRIFLPVCIKRTAQNYYVILAGKAERRSDLSESESIIRANGYPQASVVNDPYGAIPVIMEILPDQTNARPPISKNTPERADDSAAFYAIRVAHITNREEAEKRAKHISHTFGIRTRIKEDGNYSLLLAGVAGKRSDLQRDIDMLRKNGYPQATIINNHRAKPQEATENSPHIAVTKERQSNLLSIVRKTHYGEDDYGVFDEMDAPHYSIEGMGVSDEGGNGRENEDIVRAWDYYRSGDYAQALELFHRVLSYSETVLEAKLGKACCFVMQNDSTKAVPLLNELKEKNYALEKLADAFFRTGQFDEALELCDTMLFFDPSNREVLCLKLNILVQTWQFREARMILAHMPKENDTLKTLQLRADLEFWLGNYGSAIVLYQDLISRWPENGDIWFGYFKALSSAQEWSLLSKAIKEGIDKIEMSDDRRDFLVEMYLSLEETEKALCLWRGMEVASERWRKTLFAIVNTLTANKKREAAVQVLKQALEMDGANSLIAGELSLQYASMDMPENGMEILRQFENTPETSSALNIAKAGLFSIVKNYETALSMLQAFEQKTGNDYKAQLIELECYYGLEDYEALIEKSASLLQKWGADESFPKSRVSALRILSQIKAGLHREAEREIGVLLETQKEKYTAAMLSVLLYAYKGVELLAALENADYGSAVFSISLFASSGQMEEHYQSIQALGASLAESSSWFDTMPQQFFEDELFFDASKVTALRMLHAWKIADELSGHNNADITEQLAMAEYRAGNFQEALEVYEQLYCMREDASYKLGMMECFMAMNNKKKAKEVCDEIQLSNLPRQEMPRYLENVVKCGIEREAFYRIIMELPEDLTKNTRVITAIAMANIHYGDYFLANNIVTEYLLNNQISLSLFQLIMDKAGDFDKGREGKHYQFAKNWLNDAVELYPENTGIQYQYARFLALHEEYEMAKKQFLAMWESNSRDTRAMIWMGKLNRQMHEFEESQKWYDLYLKTRPSDAIARREREFINHCALRKKQSDMVFAMVSQRMPGDYSGCWEWEAKRSEINETQESMFLQDAFTMNYRGKSHFFPYLEPVAFYGESGGGREGLRHEMPEQDAGAMGYSFDQTTGKWKQGTSIVFQGCNGAKGGSGNGDFLLPLSGRVNRYLAMDLPASMDHALSVEDKVMYFRKFGRATTDRLMATSHKDFKESLQNYVMGKIVPYQGEDKKGERFEIIRDGGINDIFDVSLRCDKEGMRKGFYALPPGELKNISTVGCIPDFLYIFTHFVFLQRIVIL</sequence>
<keyword evidence="2 3" id="KW-0802">TPR repeat</keyword>
<dbReference type="InterPro" id="IPR011990">
    <property type="entry name" value="TPR-like_helical_dom_sf"/>
</dbReference>
<keyword evidence="4" id="KW-0732">Signal</keyword>
<dbReference type="SMART" id="SM00028">
    <property type="entry name" value="TPR"/>
    <property type="match status" value="5"/>
</dbReference>
<organism evidence="6 7">
    <name type="scientific">Kuenenia stuttgartiensis</name>
    <dbReference type="NCBI Taxonomy" id="174633"/>
    <lineage>
        <taxon>Bacteria</taxon>
        <taxon>Pseudomonadati</taxon>
        <taxon>Planctomycetota</taxon>
        <taxon>Candidatus Brocadiia</taxon>
        <taxon>Candidatus Brocadiales</taxon>
        <taxon>Candidatus Brocadiaceae</taxon>
        <taxon>Candidatus Kuenenia</taxon>
    </lineage>
</organism>
<keyword evidence="1" id="KW-0677">Repeat</keyword>
<dbReference type="Gene3D" id="1.25.40.10">
    <property type="entry name" value="Tetratricopeptide repeat domain"/>
    <property type="match status" value="3"/>
</dbReference>
<dbReference type="SUPFAM" id="SSF110997">
    <property type="entry name" value="Sporulation related repeat"/>
    <property type="match status" value="2"/>
</dbReference>
<feature type="signal peptide" evidence="4">
    <location>
        <begin position="1"/>
        <end position="22"/>
    </location>
</feature>
<reference evidence="6 7" key="1">
    <citation type="submission" date="2020-02" db="EMBL/GenBank/DDBJ databases">
        <title>Newly sequenced genome of strain CSTR1 showed variability in Candidatus Kuenenia stuttgartiensis genomes.</title>
        <authorList>
            <person name="Ding C."/>
            <person name="Adrian L."/>
        </authorList>
    </citation>
    <scope>NUCLEOTIDE SEQUENCE [LARGE SCALE GENOMIC DNA]</scope>
    <source>
        <strain evidence="6 7">CSTR1</strain>
    </source>
</reference>
<evidence type="ECO:0000256" key="2">
    <source>
        <dbReference type="ARBA" id="ARBA00022803"/>
    </source>
</evidence>
<accession>A0A6G7GPA1</accession>
<dbReference type="InterPro" id="IPR051685">
    <property type="entry name" value="Ycf3/AcsC/BcsC/TPR_MFPF"/>
</dbReference>
<dbReference type="PANTHER" id="PTHR44943">
    <property type="entry name" value="CELLULOSE SYNTHASE OPERON PROTEIN C"/>
    <property type="match status" value="1"/>
</dbReference>
<protein>
    <submittedName>
        <fullName evidence="6">Tetratricopeptide repeat protein</fullName>
    </submittedName>
</protein>
<dbReference type="Pfam" id="PF13432">
    <property type="entry name" value="TPR_16"/>
    <property type="match status" value="1"/>
</dbReference>
<dbReference type="GO" id="GO:0042834">
    <property type="term" value="F:peptidoglycan binding"/>
    <property type="evidence" value="ECO:0007669"/>
    <property type="project" value="InterPro"/>
</dbReference>
<feature type="chain" id="PRO_5026354511" evidence="4">
    <location>
        <begin position="23"/>
        <end position="1323"/>
    </location>
</feature>
<evidence type="ECO:0000313" key="6">
    <source>
        <dbReference type="EMBL" id="QII11184.1"/>
    </source>
</evidence>
<dbReference type="InterPro" id="IPR007730">
    <property type="entry name" value="SPOR-like_dom"/>
</dbReference>
<evidence type="ECO:0000256" key="1">
    <source>
        <dbReference type="ARBA" id="ARBA00022737"/>
    </source>
</evidence>
<feature type="repeat" description="TPR" evidence="3">
    <location>
        <begin position="357"/>
        <end position="390"/>
    </location>
</feature>
<dbReference type="PROSITE" id="PS50005">
    <property type="entry name" value="TPR"/>
    <property type="match status" value="1"/>
</dbReference>
<evidence type="ECO:0000313" key="7">
    <source>
        <dbReference type="Proteomes" id="UP000501926"/>
    </source>
</evidence>
<evidence type="ECO:0000259" key="5">
    <source>
        <dbReference type="PROSITE" id="PS51724"/>
    </source>
</evidence>
<name>A0A6G7GPA1_KUEST</name>
<dbReference type="InterPro" id="IPR019734">
    <property type="entry name" value="TPR_rpt"/>
</dbReference>